<keyword evidence="2 5" id="KW-0808">Transferase</keyword>
<dbReference type="EMBL" id="JAFEMO010000005">
    <property type="protein sequence ID" value="KAH7570106.1"/>
    <property type="molecule type" value="Genomic_DNA"/>
</dbReference>
<dbReference type="SFLD" id="SFLDG00358">
    <property type="entry name" value="Main_(cytGST)"/>
    <property type="match status" value="1"/>
</dbReference>
<protein>
    <recommendedName>
        <fullName evidence="5">Glutathione S-transferase</fullName>
        <ecNumber evidence="5">2.5.1.18</ecNumber>
    </recommendedName>
</protein>
<evidence type="ECO:0000259" key="7">
    <source>
        <dbReference type="PROSITE" id="PS50405"/>
    </source>
</evidence>
<evidence type="ECO:0000313" key="8">
    <source>
        <dbReference type="EMBL" id="KAH7570106.1"/>
    </source>
</evidence>
<dbReference type="CDD" id="cd03185">
    <property type="entry name" value="GST_C_Tau"/>
    <property type="match status" value="1"/>
</dbReference>
<name>A0ABQ8I0I1_9ROSI</name>
<dbReference type="Proteomes" id="UP000827721">
    <property type="component" value="Unassembled WGS sequence"/>
</dbReference>
<gene>
    <name evidence="8" type="ORF">JRO89_XS05G0045500</name>
</gene>
<accession>A0ABQ8I0I1</accession>
<comment type="caution">
    <text evidence="8">The sequence shown here is derived from an EMBL/GenBank/DDBJ whole genome shotgun (WGS) entry which is preliminary data.</text>
</comment>
<evidence type="ECO:0000256" key="1">
    <source>
        <dbReference type="ARBA" id="ARBA00022575"/>
    </source>
</evidence>
<feature type="domain" description="GST C-terminal" evidence="7">
    <location>
        <begin position="91"/>
        <end position="223"/>
    </location>
</feature>
<organism evidence="8 9">
    <name type="scientific">Xanthoceras sorbifolium</name>
    <dbReference type="NCBI Taxonomy" id="99658"/>
    <lineage>
        <taxon>Eukaryota</taxon>
        <taxon>Viridiplantae</taxon>
        <taxon>Streptophyta</taxon>
        <taxon>Embryophyta</taxon>
        <taxon>Tracheophyta</taxon>
        <taxon>Spermatophyta</taxon>
        <taxon>Magnoliopsida</taxon>
        <taxon>eudicotyledons</taxon>
        <taxon>Gunneridae</taxon>
        <taxon>Pentapetalae</taxon>
        <taxon>rosids</taxon>
        <taxon>malvids</taxon>
        <taxon>Sapindales</taxon>
        <taxon>Sapindaceae</taxon>
        <taxon>Xanthoceroideae</taxon>
        <taxon>Xanthoceras</taxon>
    </lineage>
</organism>
<sequence length="227" mass="26339">MEEQGSEVVLIGFWASTYCHRVELALNIKGIPYEFVEEDLSNKSDLLIQYNPVHKKVPVLVHKGKAIAESLVILEYIDDCWDNTPKLLPQDPHERAKIRFWANFYDQKVLLPSTYPIIYSEGEEREKTMAEFRELLRMFEEGIKKDFPTRKPFFNGEDLGFLDVTVAANSCMYRAFEEALALDYELNNYPAFLSWLNALKGCPVVKETLPPHDKLVAIIRKMFLKQT</sequence>
<dbReference type="CDD" id="cd03058">
    <property type="entry name" value="GST_N_Tau"/>
    <property type="match status" value="1"/>
</dbReference>
<dbReference type="InterPro" id="IPR045073">
    <property type="entry name" value="Omega/Tau-like"/>
</dbReference>
<dbReference type="InterPro" id="IPR040079">
    <property type="entry name" value="Glutathione_S-Trfase"/>
</dbReference>
<dbReference type="InterPro" id="IPR010987">
    <property type="entry name" value="Glutathione-S-Trfase_C-like"/>
</dbReference>
<evidence type="ECO:0000256" key="5">
    <source>
        <dbReference type="RuleBase" id="RU369102"/>
    </source>
</evidence>
<dbReference type="PANTHER" id="PTHR11260:SF622">
    <property type="entry name" value="GLUTATHIONE S-TRANSFERASE"/>
    <property type="match status" value="1"/>
</dbReference>
<comment type="similarity">
    <text evidence="3">Belongs to the GST superfamily. Tau family.</text>
</comment>
<dbReference type="PROSITE" id="PS50405">
    <property type="entry name" value="GST_CTER"/>
    <property type="match status" value="1"/>
</dbReference>
<dbReference type="PANTHER" id="PTHR11260">
    <property type="entry name" value="GLUTATHIONE S-TRANSFERASE, GST, SUPERFAMILY, GST DOMAIN CONTAINING"/>
    <property type="match status" value="1"/>
</dbReference>
<dbReference type="InterPro" id="IPR004045">
    <property type="entry name" value="Glutathione_S-Trfase_N"/>
</dbReference>
<dbReference type="InterPro" id="IPR045074">
    <property type="entry name" value="GST_C_Tau"/>
</dbReference>
<keyword evidence="5" id="KW-0963">Cytoplasm</keyword>
<keyword evidence="1" id="KW-0216">Detoxification</keyword>
<dbReference type="InterPro" id="IPR036249">
    <property type="entry name" value="Thioredoxin-like_sf"/>
</dbReference>
<comment type="catalytic activity">
    <reaction evidence="4 5">
        <text>RX + glutathione = an S-substituted glutathione + a halide anion + H(+)</text>
        <dbReference type="Rhea" id="RHEA:16437"/>
        <dbReference type="ChEBI" id="CHEBI:15378"/>
        <dbReference type="ChEBI" id="CHEBI:16042"/>
        <dbReference type="ChEBI" id="CHEBI:17792"/>
        <dbReference type="ChEBI" id="CHEBI:57925"/>
        <dbReference type="ChEBI" id="CHEBI:90779"/>
        <dbReference type="EC" id="2.5.1.18"/>
    </reaction>
</comment>
<dbReference type="SFLD" id="SFLDS00019">
    <property type="entry name" value="Glutathione_Transferase_(cytos"/>
    <property type="match status" value="1"/>
</dbReference>
<dbReference type="SUPFAM" id="SSF47616">
    <property type="entry name" value="GST C-terminal domain-like"/>
    <property type="match status" value="1"/>
</dbReference>
<evidence type="ECO:0000256" key="2">
    <source>
        <dbReference type="ARBA" id="ARBA00022679"/>
    </source>
</evidence>
<dbReference type="SFLD" id="SFLDG01152">
    <property type="entry name" value="Main.3:_Omega-_and_Tau-like"/>
    <property type="match status" value="1"/>
</dbReference>
<evidence type="ECO:0000313" key="9">
    <source>
        <dbReference type="Proteomes" id="UP000827721"/>
    </source>
</evidence>
<proteinExistence type="inferred from homology"/>
<feature type="domain" description="GST N-terminal" evidence="6">
    <location>
        <begin position="6"/>
        <end position="85"/>
    </location>
</feature>
<reference evidence="8 9" key="1">
    <citation type="submission" date="2021-02" db="EMBL/GenBank/DDBJ databases">
        <title>Plant Genome Project.</title>
        <authorList>
            <person name="Zhang R.-G."/>
        </authorList>
    </citation>
    <scope>NUCLEOTIDE SEQUENCE [LARGE SCALE GENOMIC DNA]</scope>
    <source>
        <tissue evidence="8">Leaves</tissue>
    </source>
</reference>
<dbReference type="Gene3D" id="3.40.30.10">
    <property type="entry name" value="Glutaredoxin"/>
    <property type="match status" value="1"/>
</dbReference>
<comment type="function">
    <text evidence="5">Is involved in the conjugation of reduced glutathione to a wide number of exogenous and endogenous hydrophobic electrophiles.</text>
</comment>
<evidence type="ECO:0000256" key="3">
    <source>
        <dbReference type="ARBA" id="ARBA00025743"/>
    </source>
</evidence>
<dbReference type="PROSITE" id="PS50404">
    <property type="entry name" value="GST_NTER"/>
    <property type="match status" value="1"/>
</dbReference>
<keyword evidence="9" id="KW-1185">Reference proteome</keyword>
<comment type="subcellular location">
    <subcellularLocation>
        <location evidence="5">Cytoplasm</location>
        <location evidence="5">Cytosol</location>
    </subcellularLocation>
</comment>
<dbReference type="Pfam" id="PF02798">
    <property type="entry name" value="GST_N"/>
    <property type="match status" value="1"/>
</dbReference>
<dbReference type="InterPro" id="IPR036282">
    <property type="entry name" value="Glutathione-S-Trfase_C_sf"/>
</dbReference>
<evidence type="ECO:0000256" key="4">
    <source>
        <dbReference type="ARBA" id="ARBA00047960"/>
    </source>
</evidence>
<dbReference type="Gene3D" id="1.20.1050.10">
    <property type="match status" value="1"/>
</dbReference>
<dbReference type="EC" id="2.5.1.18" evidence="5"/>
<dbReference type="SUPFAM" id="SSF52833">
    <property type="entry name" value="Thioredoxin-like"/>
    <property type="match status" value="1"/>
</dbReference>
<evidence type="ECO:0000259" key="6">
    <source>
        <dbReference type="PROSITE" id="PS50404"/>
    </source>
</evidence>